<evidence type="ECO:0000256" key="2">
    <source>
        <dbReference type="SAM" id="MobiDB-lite"/>
    </source>
</evidence>
<dbReference type="Gene3D" id="1.10.287.110">
    <property type="entry name" value="DnaJ domain"/>
    <property type="match status" value="1"/>
</dbReference>
<dbReference type="GeneID" id="112275802"/>
<feature type="compositionally biased region" description="Polar residues" evidence="2">
    <location>
        <begin position="133"/>
        <end position="144"/>
    </location>
</feature>
<feature type="compositionally biased region" description="Polar residues" evidence="2">
    <location>
        <begin position="367"/>
        <end position="384"/>
    </location>
</feature>
<dbReference type="InterPro" id="IPR001623">
    <property type="entry name" value="DnaJ_domain"/>
</dbReference>
<dbReference type="RefSeq" id="XP_073386701.1">
    <property type="nucleotide sequence ID" value="XM_073530600.1"/>
</dbReference>
<dbReference type="Gramene" id="Pp3c23_17930V3.11">
    <property type="protein sequence ID" value="Pp3c23_17930V3.11"/>
    <property type="gene ID" value="Pp3c23_17930"/>
</dbReference>
<evidence type="ECO:0000313" key="4">
    <source>
        <dbReference type="EnsemblPlants" id="Pp3c23_17930V3.11"/>
    </source>
</evidence>
<feature type="compositionally biased region" description="Polar residues" evidence="2">
    <location>
        <begin position="418"/>
        <end position="432"/>
    </location>
</feature>
<reference evidence="4" key="3">
    <citation type="submission" date="2020-12" db="UniProtKB">
        <authorList>
            <consortium name="EnsemblPlants"/>
        </authorList>
    </citation>
    <scope>IDENTIFICATION</scope>
</reference>
<feature type="region of interest" description="Disordered" evidence="2">
    <location>
        <begin position="65"/>
        <end position="100"/>
    </location>
</feature>
<feature type="compositionally biased region" description="Basic and acidic residues" evidence="2">
    <location>
        <begin position="622"/>
        <end position="669"/>
    </location>
</feature>
<accession>A0A7I4CER5</accession>
<proteinExistence type="predicted"/>
<feature type="coiled-coil region" evidence="1">
    <location>
        <begin position="905"/>
        <end position="940"/>
    </location>
</feature>
<protein>
    <recommendedName>
        <fullName evidence="3">J domain-containing protein</fullName>
    </recommendedName>
</protein>
<reference evidence="4 5" key="2">
    <citation type="journal article" date="2018" name="Plant J.">
        <title>The Physcomitrella patens chromosome-scale assembly reveals moss genome structure and evolution.</title>
        <authorList>
            <person name="Lang D."/>
            <person name="Ullrich K.K."/>
            <person name="Murat F."/>
            <person name="Fuchs J."/>
            <person name="Jenkins J."/>
            <person name="Haas F.B."/>
            <person name="Piednoel M."/>
            <person name="Gundlach H."/>
            <person name="Van Bel M."/>
            <person name="Meyberg R."/>
            <person name="Vives C."/>
            <person name="Morata J."/>
            <person name="Symeonidi A."/>
            <person name="Hiss M."/>
            <person name="Muchero W."/>
            <person name="Kamisugi Y."/>
            <person name="Saleh O."/>
            <person name="Blanc G."/>
            <person name="Decker E.L."/>
            <person name="van Gessel N."/>
            <person name="Grimwood J."/>
            <person name="Hayes R.D."/>
            <person name="Graham S.W."/>
            <person name="Gunter L.E."/>
            <person name="McDaniel S.F."/>
            <person name="Hoernstein S.N.W."/>
            <person name="Larsson A."/>
            <person name="Li F.W."/>
            <person name="Perroud P.F."/>
            <person name="Phillips J."/>
            <person name="Ranjan P."/>
            <person name="Rokshar D.S."/>
            <person name="Rothfels C.J."/>
            <person name="Schneider L."/>
            <person name="Shu S."/>
            <person name="Stevenson D.W."/>
            <person name="Thummler F."/>
            <person name="Tillich M."/>
            <person name="Villarreal Aguilar J.C."/>
            <person name="Widiez T."/>
            <person name="Wong G.K."/>
            <person name="Wymore A."/>
            <person name="Zhang Y."/>
            <person name="Zimmer A.D."/>
            <person name="Quatrano R.S."/>
            <person name="Mayer K.F.X."/>
            <person name="Goodstein D."/>
            <person name="Casacuberta J.M."/>
            <person name="Vandepoele K."/>
            <person name="Reski R."/>
            <person name="Cuming A.C."/>
            <person name="Tuskan G.A."/>
            <person name="Maumus F."/>
            <person name="Salse J."/>
            <person name="Schmutz J."/>
            <person name="Rensing S.A."/>
        </authorList>
    </citation>
    <scope>NUCLEOTIDE SEQUENCE [LARGE SCALE GENOMIC DNA]</scope>
    <source>
        <strain evidence="4 5">cv. Gransden 2004</strain>
    </source>
</reference>
<evidence type="ECO:0000256" key="1">
    <source>
        <dbReference type="SAM" id="Coils"/>
    </source>
</evidence>
<name>A0A7I4CER5_PHYPA</name>
<evidence type="ECO:0000259" key="3">
    <source>
        <dbReference type="PROSITE" id="PS50076"/>
    </source>
</evidence>
<organism evidence="4 5">
    <name type="scientific">Physcomitrium patens</name>
    <name type="common">Spreading-leaved earth moss</name>
    <name type="synonym">Physcomitrella patens</name>
    <dbReference type="NCBI Taxonomy" id="3218"/>
    <lineage>
        <taxon>Eukaryota</taxon>
        <taxon>Viridiplantae</taxon>
        <taxon>Streptophyta</taxon>
        <taxon>Embryophyta</taxon>
        <taxon>Bryophyta</taxon>
        <taxon>Bryophytina</taxon>
        <taxon>Bryopsida</taxon>
        <taxon>Funariidae</taxon>
        <taxon>Funariales</taxon>
        <taxon>Funariaceae</taxon>
        <taxon>Physcomitrium</taxon>
    </lineage>
</organism>
<feature type="domain" description="J" evidence="3">
    <location>
        <begin position="976"/>
        <end position="1040"/>
    </location>
</feature>
<dbReference type="AlphaFoldDB" id="A0A7I4CER5"/>
<evidence type="ECO:0000313" key="5">
    <source>
        <dbReference type="Proteomes" id="UP000006727"/>
    </source>
</evidence>
<feature type="compositionally biased region" description="Polar residues" evidence="2">
    <location>
        <begin position="851"/>
        <end position="865"/>
    </location>
</feature>
<gene>
    <name evidence="4" type="primary">LOC112275802</name>
</gene>
<feature type="compositionally biased region" description="Basic and acidic residues" evidence="2">
    <location>
        <begin position="675"/>
        <end position="836"/>
    </location>
</feature>
<keyword evidence="5" id="KW-1185">Reference proteome</keyword>
<feature type="compositionally biased region" description="Basic and acidic residues" evidence="2">
    <location>
        <begin position="404"/>
        <end position="416"/>
    </location>
</feature>
<dbReference type="EnsemblPlants" id="Pp3c23_17930V3.11">
    <property type="protein sequence ID" value="Pp3c23_17930V3.11"/>
    <property type="gene ID" value="Pp3c23_17930"/>
</dbReference>
<feature type="compositionally biased region" description="Low complexity" evidence="2">
    <location>
        <begin position="209"/>
        <end position="224"/>
    </location>
</feature>
<dbReference type="PROSITE" id="PS50076">
    <property type="entry name" value="DNAJ_2"/>
    <property type="match status" value="1"/>
</dbReference>
<feature type="region of interest" description="Disordered" evidence="2">
    <location>
        <begin position="133"/>
        <end position="875"/>
    </location>
</feature>
<feature type="compositionally biased region" description="Pro residues" evidence="2">
    <location>
        <begin position="500"/>
        <end position="514"/>
    </location>
</feature>
<keyword evidence="1" id="KW-0175">Coiled coil</keyword>
<dbReference type="PANTHER" id="PTHR23172:SF19">
    <property type="entry name" value="J DOMAIN-CONTAINING PROTEIN"/>
    <property type="match status" value="1"/>
</dbReference>
<sequence length="1040" mass="115897">MEDQFANILQRNYGLKAVGKSASLGPRSEDRYAKSLDRGTSVGSGIGRINQSAAAAVFAVGDNIDTRSQGQNGSSKSSTRQSDPLSTYGSSLDEGFRMPSKSSSVGVFEEIFSGAKSGSASSSSFAEFLDGSFSKSTARSSDSPYSEDIPAVFFQSTRPTEHPIQKMNEQAPADVGRRPSRSGHSRRSAEEEFLDSLQRDPKTNSHAGSVPSSYDSPKSQSSKYFASVECDSPLKGSFMRGFGRSRTARSTPQFSHRGGDSLFEPSSAEGASSLTGSRLNTDSNHKIGSARSSPSMDGSEAEIIGRMDSTPGFTIPASNDSAFPDLNEPYAPSSTDLPTKLPSPLRMSTSEPRAGEASLDSLDEVSKSPTSATANTKQTDSPNSGPGPFVSESRNHASAQEVSSSKDEGVPMRRAFDLNSTGSPIASSSFAHTGTRRSTRTGASRSNGPSLNIEEPLTKFEVNMPSAGGSGEPRRSRRKPDPLAEVWLTVDQIRLVTKPSPFPPPSRPPPPLPPLARHHSSSDRHRSGYTKFSETPKHQPSQPPQSSATDIHPSPKSRSSGTDRPQPSQKAQSRSDVERQPSKQPSSGMERPNGSAEKQAANQKDGFVLPEVTIVDLGSEIKPSREDRRRMREQIERERRRAKREEERLKEKERLEKEGLRDSIFRDSEPVGGREPSRPRESRREKVFDPRERYSQDPATRREEKDNQYRVLRQQEKELQDRLVKQEEARERENERSSERLRRSQEKAAMEAQERAERAAVERAVQEAHERAERAARQRAAAARDKERMKERERERERERDREEEKLRDRLREKERGLAEQLRSRDNFRATSEPRQRPTVSVNPPSGGLSRFSSGENLNNFSGTSDTRKSPSTKRAVDDWTNLFTQPSGSEKVQEIPGEPADRRKLRLEKQMLIEERAAKALQEKNMRDQALQREQEERQRYSSTLDADVRRWSVGKEGNLRALLSTLHLMLWPECNWKVVSMSDLVSGPAVKKAYQRAILCVHPDKVQQKGANVKQKYIAEKVFDLLKDAYAKFNSELY</sequence>
<dbReference type="Proteomes" id="UP000006727">
    <property type="component" value="Chromosome 23"/>
</dbReference>
<feature type="region of interest" description="Disordered" evidence="2">
    <location>
        <begin position="19"/>
        <end position="45"/>
    </location>
</feature>
<feature type="compositionally biased region" description="Polar residues" evidence="2">
    <location>
        <begin position="66"/>
        <end position="90"/>
    </location>
</feature>
<feature type="compositionally biased region" description="Basic and acidic residues" evidence="2">
    <location>
        <begin position="27"/>
        <end position="37"/>
    </location>
</feature>
<dbReference type="EMBL" id="ABEU02000023">
    <property type="status" value="NOT_ANNOTATED_CDS"/>
    <property type="molecule type" value="Genomic_DNA"/>
</dbReference>
<dbReference type="CDD" id="cd06257">
    <property type="entry name" value="DnaJ"/>
    <property type="match status" value="1"/>
</dbReference>
<feature type="compositionally biased region" description="Polar residues" evidence="2">
    <location>
        <begin position="269"/>
        <end position="282"/>
    </location>
</feature>
<feature type="compositionally biased region" description="Polar residues" evidence="2">
    <location>
        <begin position="556"/>
        <end position="572"/>
    </location>
</feature>
<dbReference type="InterPro" id="IPR036869">
    <property type="entry name" value="J_dom_sf"/>
</dbReference>
<dbReference type="PANTHER" id="PTHR23172">
    <property type="entry name" value="AUXILIN/CYCLIN G-ASSOCIATED KINASE-RELATED"/>
    <property type="match status" value="1"/>
</dbReference>
<reference evidence="4 5" key="1">
    <citation type="journal article" date="2008" name="Science">
        <title>The Physcomitrella genome reveals evolutionary insights into the conquest of land by plants.</title>
        <authorList>
            <person name="Rensing S."/>
            <person name="Lang D."/>
            <person name="Zimmer A."/>
            <person name="Terry A."/>
            <person name="Salamov A."/>
            <person name="Shapiro H."/>
            <person name="Nishiyama T."/>
            <person name="Perroud P.-F."/>
            <person name="Lindquist E."/>
            <person name="Kamisugi Y."/>
            <person name="Tanahashi T."/>
            <person name="Sakakibara K."/>
            <person name="Fujita T."/>
            <person name="Oishi K."/>
            <person name="Shin-I T."/>
            <person name="Kuroki Y."/>
            <person name="Toyoda A."/>
            <person name="Suzuki Y."/>
            <person name="Hashimoto A."/>
            <person name="Yamaguchi K."/>
            <person name="Sugano A."/>
            <person name="Kohara Y."/>
            <person name="Fujiyama A."/>
            <person name="Anterola A."/>
            <person name="Aoki S."/>
            <person name="Ashton N."/>
            <person name="Barbazuk W.B."/>
            <person name="Barker E."/>
            <person name="Bennetzen J."/>
            <person name="Bezanilla M."/>
            <person name="Blankenship R."/>
            <person name="Cho S.H."/>
            <person name="Dutcher S."/>
            <person name="Estelle M."/>
            <person name="Fawcett J.A."/>
            <person name="Gundlach H."/>
            <person name="Hanada K."/>
            <person name="Heyl A."/>
            <person name="Hicks K.A."/>
            <person name="Hugh J."/>
            <person name="Lohr M."/>
            <person name="Mayer K."/>
            <person name="Melkozernov A."/>
            <person name="Murata T."/>
            <person name="Nelson D."/>
            <person name="Pils B."/>
            <person name="Prigge M."/>
            <person name="Reiss B."/>
            <person name="Renner T."/>
            <person name="Rombauts S."/>
            <person name="Rushton P."/>
            <person name="Sanderfoot A."/>
            <person name="Schween G."/>
            <person name="Shiu S.-H."/>
            <person name="Stueber K."/>
            <person name="Theodoulou F.L."/>
            <person name="Tu H."/>
            <person name="Van de Peer Y."/>
            <person name="Verrier P.J."/>
            <person name="Waters E."/>
            <person name="Wood A."/>
            <person name="Yang L."/>
            <person name="Cove D."/>
            <person name="Cuming A."/>
            <person name="Hasebe M."/>
            <person name="Lucas S."/>
            <person name="Mishler D.B."/>
            <person name="Reski R."/>
            <person name="Grigoriev I."/>
            <person name="Quatrano R.S."/>
            <person name="Boore J.L."/>
        </authorList>
    </citation>
    <scope>NUCLEOTIDE SEQUENCE [LARGE SCALE GENOMIC DNA]</scope>
    <source>
        <strain evidence="4 5">cv. Gransden 2004</strain>
    </source>
</reference>
<dbReference type="SUPFAM" id="SSF46565">
    <property type="entry name" value="Chaperone J-domain"/>
    <property type="match status" value="1"/>
</dbReference>